<evidence type="ECO:0000256" key="8">
    <source>
        <dbReference type="ARBA" id="ARBA00022958"/>
    </source>
</evidence>
<evidence type="ECO:0000256" key="11">
    <source>
        <dbReference type="ARBA" id="ARBA00023136"/>
    </source>
</evidence>
<accession>A0A2D3NX32</accession>
<feature type="transmembrane region" description="Helical" evidence="13">
    <location>
        <begin position="393"/>
        <end position="413"/>
    </location>
</feature>
<comment type="similarity">
    <text evidence="2">Belongs to the TrkH potassium transport family.</text>
</comment>
<dbReference type="AlphaFoldDB" id="A0A2D3NX32"/>
<organism evidence="14 15">
    <name type="scientific">Fusobacterium pseudoperiodonticum</name>
    <dbReference type="NCBI Taxonomy" id="2663009"/>
    <lineage>
        <taxon>Bacteria</taxon>
        <taxon>Fusobacteriati</taxon>
        <taxon>Fusobacteriota</taxon>
        <taxon>Fusobacteriia</taxon>
        <taxon>Fusobacteriales</taxon>
        <taxon>Fusobacteriaceae</taxon>
        <taxon>Fusobacterium</taxon>
    </lineage>
</organism>
<keyword evidence="11 13" id="KW-0472">Membrane</keyword>
<evidence type="ECO:0000313" key="14">
    <source>
        <dbReference type="EMBL" id="ATV59975.1"/>
    </source>
</evidence>
<keyword evidence="10" id="KW-0406">Ion transport</keyword>
<feature type="transmembrane region" description="Helical" evidence="13">
    <location>
        <begin position="272"/>
        <end position="291"/>
    </location>
</feature>
<feature type="binding site" evidence="12">
    <location>
        <position position="111"/>
    </location>
    <ligand>
        <name>K(+)</name>
        <dbReference type="ChEBI" id="CHEBI:29103"/>
    </ligand>
</feature>
<dbReference type="GO" id="GO:0046872">
    <property type="term" value="F:metal ion binding"/>
    <property type="evidence" value="ECO:0007669"/>
    <property type="project" value="UniProtKB-KW"/>
</dbReference>
<dbReference type="InterPro" id="IPR004772">
    <property type="entry name" value="TrkH"/>
</dbReference>
<feature type="transmembrane region" description="Helical" evidence="13">
    <location>
        <begin position="12"/>
        <end position="31"/>
    </location>
</feature>
<keyword evidence="5" id="KW-0997">Cell inner membrane</keyword>
<dbReference type="PANTHER" id="PTHR32024:SF2">
    <property type="entry name" value="TRK SYSTEM POTASSIUM UPTAKE PROTEIN TRKG-RELATED"/>
    <property type="match status" value="1"/>
</dbReference>
<dbReference type="GO" id="GO:0005886">
    <property type="term" value="C:plasma membrane"/>
    <property type="evidence" value="ECO:0007669"/>
    <property type="project" value="UniProtKB-SubCell"/>
</dbReference>
<feature type="transmembrane region" description="Helical" evidence="13">
    <location>
        <begin position="332"/>
        <end position="350"/>
    </location>
</feature>
<keyword evidence="4" id="KW-1003">Cell membrane</keyword>
<feature type="binding site" evidence="12">
    <location>
        <position position="314"/>
    </location>
    <ligand>
        <name>K(+)</name>
        <dbReference type="ChEBI" id="CHEBI:29103"/>
    </ligand>
</feature>
<evidence type="ECO:0000256" key="3">
    <source>
        <dbReference type="ARBA" id="ARBA00022448"/>
    </source>
</evidence>
<dbReference type="InterPro" id="IPR003445">
    <property type="entry name" value="Cat_transpt"/>
</dbReference>
<dbReference type="PIRSF" id="PIRSF006247">
    <property type="entry name" value="TrkH"/>
    <property type="match status" value="1"/>
</dbReference>
<keyword evidence="3" id="KW-0813">Transport</keyword>
<evidence type="ECO:0000256" key="2">
    <source>
        <dbReference type="ARBA" id="ARBA00009137"/>
    </source>
</evidence>
<evidence type="ECO:0000256" key="9">
    <source>
        <dbReference type="ARBA" id="ARBA00022989"/>
    </source>
</evidence>
<feature type="transmembrane region" description="Helical" evidence="13">
    <location>
        <begin position="71"/>
        <end position="91"/>
    </location>
</feature>
<comment type="subcellular location">
    <subcellularLocation>
        <location evidence="1">Cell inner membrane</location>
        <topology evidence="1">Multi-pass membrane protein</topology>
    </subcellularLocation>
</comment>
<evidence type="ECO:0000256" key="4">
    <source>
        <dbReference type="ARBA" id="ARBA00022475"/>
    </source>
</evidence>
<feature type="binding site" evidence="12">
    <location>
        <position position="431"/>
    </location>
    <ligand>
        <name>K(+)</name>
        <dbReference type="ChEBI" id="CHEBI:29103"/>
    </ligand>
</feature>
<dbReference type="Proteomes" id="UP000230056">
    <property type="component" value="Chromosome"/>
</dbReference>
<dbReference type="Pfam" id="PF02386">
    <property type="entry name" value="TrkH"/>
    <property type="match status" value="1"/>
</dbReference>
<dbReference type="RefSeq" id="WP_100025273.1">
    <property type="nucleotide sequence ID" value="NZ_CP024699.1"/>
</dbReference>
<evidence type="ECO:0000256" key="13">
    <source>
        <dbReference type="SAM" id="Phobius"/>
    </source>
</evidence>
<name>A0A2D3NX32_9FUSO</name>
<feature type="transmembrane region" description="Helical" evidence="13">
    <location>
        <begin position="128"/>
        <end position="150"/>
    </location>
</feature>
<gene>
    <name evidence="14" type="ORF">CTM72_09785</name>
</gene>
<dbReference type="GO" id="GO:0015379">
    <property type="term" value="F:potassium:chloride symporter activity"/>
    <property type="evidence" value="ECO:0007669"/>
    <property type="project" value="InterPro"/>
</dbReference>
<feature type="binding site" evidence="12">
    <location>
        <position position="220"/>
    </location>
    <ligand>
        <name>K(+)</name>
        <dbReference type="ChEBI" id="CHEBI:29103"/>
    </ligand>
</feature>
<keyword evidence="7 13" id="KW-0812">Transmembrane</keyword>
<keyword evidence="9 13" id="KW-1133">Transmembrane helix</keyword>
<feature type="transmembrane region" description="Helical" evidence="13">
    <location>
        <begin position="451"/>
        <end position="474"/>
    </location>
</feature>
<keyword evidence="12" id="KW-0479">Metal-binding</keyword>
<evidence type="ECO:0000256" key="7">
    <source>
        <dbReference type="ARBA" id="ARBA00022692"/>
    </source>
</evidence>
<evidence type="ECO:0000256" key="6">
    <source>
        <dbReference type="ARBA" id="ARBA00022538"/>
    </source>
</evidence>
<feature type="transmembrane region" description="Helical" evidence="13">
    <location>
        <begin position="37"/>
        <end position="55"/>
    </location>
</feature>
<feature type="transmembrane region" description="Helical" evidence="13">
    <location>
        <begin position="239"/>
        <end position="260"/>
    </location>
</feature>
<keyword evidence="8 12" id="KW-0630">Potassium</keyword>
<dbReference type="EMBL" id="CP024699">
    <property type="protein sequence ID" value="ATV59975.1"/>
    <property type="molecule type" value="Genomic_DNA"/>
</dbReference>
<evidence type="ECO:0000313" key="15">
    <source>
        <dbReference type="Proteomes" id="UP000230056"/>
    </source>
</evidence>
<feature type="transmembrane region" description="Helical" evidence="13">
    <location>
        <begin position="183"/>
        <end position="207"/>
    </location>
</feature>
<protein>
    <submittedName>
        <fullName evidence="14">Potassium transporter KefA</fullName>
    </submittedName>
</protein>
<evidence type="ECO:0000256" key="5">
    <source>
        <dbReference type="ARBA" id="ARBA00022519"/>
    </source>
</evidence>
<feature type="binding site" evidence="12">
    <location>
        <position position="315"/>
    </location>
    <ligand>
        <name>K(+)</name>
        <dbReference type="ChEBI" id="CHEBI:29103"/>
    </ligand>
</feature>
<dbReference type="PANTHER" id="PTHR32024">
    <property type="entry name" value="TRK SYSTEM POTASSIUM UPTAKE PROTEIN TRKG-RELATED"/>
    <property type="match status" value="1"/>
</dbReference>
<proteinExistence type="inferred from homology"/>
<evidence type="ECO:0000256" key="10">
    <source>
        <dbReference type="ARBA" id="ARBA00023065"/>
    </source>
</evidence>
<evidence type="ECO:0000256" key="12">
    <source>
        <dbReference type="PIRSR" id="PIRSR006247-1"/>
    </source>
</evidence>
<evidence type="ECO:0000256" key="1">
    <source>
        <dbReference type="ARBA" id="ARBA00004429"/>
    </source>
</evidence>
<feature type="binding site" evidence="12">
    <location>
        <position position="112"/>
    </location>
    <ligand>
        <name>K(+)</name>
        <dbReference type="ChEBI" id="CHEBI:29103"/>
    </ligand>
</feature>
<sequence length="483" mass="53384">MNTRIISYVISNLFKLMMFLLLFPLAVSVYYREGLKLSMAYIIPIIILGISSYFLSNKAPENQSFFSKEGLVIVALSWLLISFFGALPFVISGDIPNMIDAFFESVSGFTTTGATILPEVESLNKSIIFWRSFTHLVGGMGVLVLVLAILPKGNNQALHIMRAEVPGPTVGKLVAKMSYNSRILYIIYIAMTIIMIILLLAGGMSFYDACIHAFGTAGTGGFSSKNTSIGYYNSAYIDYVISVGMLVFGLNFNLFYLLLLGNIKQIFKSEEAKYYLLIIFGITVLICVNIYPTYTSISRLIRDVFFTVTSVITTTGYSTVDFNTWPTFSKTLILFLMFSGGCAGSTAGGFKVSRVVILAKKVVKEFKKIGHPNKVVNINFEGKTLDKEMLDGIDSYFILYSFTILILLLITSLESDTFLTAVGSVFGTFNNIGPGLDATGPTSNFSIFSPFLKFILSLGMLLGRLEIIPLLILVSPRIYRKRD</sequence>
<reference evidence="14 15" key="1">
    <citation type="submission" date="2017-11" db="EMBL/GenBank/DDBJ databases">
        <title>Genome sequencing of Fusobacterium periodonticum KCOM 1261.</title>
        <authorList>
            <person name="Kook J.-K."/>
            <person name="Park S.-N."/>
            <person name="Lim Y.K."/>
        </authorList>
    </citation>
    <scope>NUCLEOTIDE SEQUENCE [LARGE SCALE GENOMIC DNA]</scope>
    <source>
        <strain evidence="14 15">KCOM 1261</strain>
    </source>
</reference>
<keyword evidence="6" id="KW-0633">Potassium transport</keyword>